<proteinExistence type="predicted"/>
<dbReference type="Gene3D" id="2.60.40.420">
    <property type="entry name" value="Cupredoxins - blue copper proteins"/>
    <property type="match status" value="1"/>
</dbReference>
<gene>
    <name evidence="2" type="ORF">DKM28_03025</name>
    <name evidence="3" type="ORF">FQU78_13460</name>
</gene>
<dbReference type="PROSITE" id="PS51257">
    <property type="entry name" value="PROKAR_LIPOPROTEIN"/>
    <property type="match status" value="1"/>
</dbReference>
<dbReference type="Proteomes" id="UP000467371">
    <property type="component" value="Chromosome"/>
</dbReference>
<feature type="compositionally biased region" description="Acidic residues" evidence="1">
    <location>
        <begin position="83"/>
        <end position="98"/>
    </location>
</feature>
<dbReference type="InterPro" id="IPR008972">
    <property type="entry name" value="Cupredoxin"/>
</dbReference>
<evidence type="ECO:0000313" key="4">
    <source>
        <dbReference type="Proteomes" id="UP000300067"/>
    </source>
</evidence>
<dbReference type="EMBL" id="CP042908">
    <property type="protein sequence ID" value="QIB91905.1"/>
    <property type="molecule type" value="Genomic_DNA"/>
</dbReference>
<dbReference type="SUPFAM" id="SSF49503">
    <property type="entry name" value="Cupredoxins"/>
    <property type="match status" value="1"/>
</dbReference>
<keyword evidence="2" id="KW-0449">Lipoprotein</keyword>
<dbReference type="Proteomes" id="UP000300067">
    <property type="component" value="Chromosome"/>
</dbReference>
<dbReference type="EMBL" id="CP029709">
    <property type="protein sequence ID" value="QCR15160.1"/>
    <property type="molecule type" value="Genomic_DNA"/>
</dbReference>
<evidence type="ECO:0000313" key="2">
    <source>
        <dbReference type="EMBL" id="QCR15160.1"/>
    </source>
</evidence>
<feature type="compositionally biased region" description="Low complexity" evidence="1">
    <location>
        <begin position="99"/>
        <end position="108"/>
    </location>
</feature>
<sequence length="212" mass="23552">MGVKKKLTQGGIMAIKKLILLFIVLSVLISGCLNSGEEQELEDEDSGDSGSSGGYSGGQRYEEVQTAEETITSEELGTPVETETFEEIETPFETETAEETLTPEGAGTIAEGQTENLTEEEAWQPAETEPRTYLVRLREYVIIPSELEINVGDLVVWRNFEDSVFTLTSEEGLFEDQRLGYGNTFNYTFTETGNYSFSVSGYPNMRMTITVK</sequence>
<dbReference type="OrthoDB" id="4392at2157"/>
<reference evidence="3 5" key="2">
    <citation type="journal article" date="2020" name="Environ. Microbiol. Rep.">
        <title>Redox cycling of Fe(II) and Fe(III) in magnetite accelerates aceticlastic methanogenesis by Methanosarcina mazei.</title>
        <authorList>
            <person name="Wang H."/>
            <person name="Byrne J.M."/>
            <person name="Liu P."/>
            <person name="Liu J."/>
            <person name="Dong X."/>
            <person name="Lu Y."/>
        </authorList>
    </citation>
    <scope>NUCLEOTIDE SEQUENCE [LARGE SCALE GENOMIC DNA]</scope>
    <source>
        <strain evidence="5">zm-15</strain>
        <strain evidence="3">Zm-15</strain>
    </source>
</reference>
<evidence type="ECO:0000256" key="1">
    <source>
        <dbReference type="SAM" id="MobiDB-lite"/>
    </source>
</evidence>
<dbReference type="PANTHER" id="PTHR36507">
    <property type="entry name" value="BLL1555 PROTEIN"/>
    <property type="match status" value="1"/>
</dbReference>
<evidence type="ECO:0000313" key="5">
    <source>
        <dbReference type="Proteomes" id="UP000467371"/>
    </source>
</evidence>
<feature type="compositionally biased region" description="Acidic residues" evidence="1">
    <location>
        <begin position="38"/>
        <end position="47"/>
    </location>
</feature>
<feature type="region of interest" description="Disordered" evidence="1">
    <location>
        <begin position="38"/>
        <end position="125"/>
    </location>
</feature>
<protein>
    <submittedName>
        <fullName evidence="2">Cell surface lipoprotein</fullName>
    </submittedName>
</protein>
<name>A0A4P8QZ13_METMZ</name>
<dbReference type="InterPro" id="IPR052721">
    <property type="entry name" value="ET_Amicyanin"/>
</dbReference>
<dbReference type="CDD" id="cd04217">
    <property type="entry name" value="Cupredoxin_Fibrocystin-L_like"/>
    <property type="match status" value="1"/>
</dbReference>
<accession>A0A4P8QZ13</accession>
<organism evidence="2 4">
    <name type="scientific">Methanosarcina mazei</name>
    <name type="common">Methanosarcina frisia</name>
    <dbReference type="NCBI Taxonomy" id="2209"/>
    <lineage>
        <taxon>Archaea</taxon>
        <taxon>Methanobacteriati</taxon>
        <taxon>Methanobacteriota</taxon>
        <taxon>Stenosarchaea group</taxon>
        <taxon>Methanomicrobia</taxon>
        <taxon>Methanosarcinales</taxon>
        <taxon>Methanosarcinaceae</taxon>
        <taxon>Methanosarcina</taxon>
    </lineage>
</organism>
<evidence type="ECO:0000313" key="3">
    <source>
        <dbReference type="EMBL" id="QIB91905.1"/>
    </source>
</evidence>
<dbReference type="PANTHER" id="PTHR36507:SF1">
    <property type="entry name" value="BLL1555 PROTEIN"/>
    <property type="match status" value="1"/>
</dbReference>
<reference evidence="2 4" key="1">
    <citation type="submission" date="2018-05" db="EMBL/GenBank/DDBJ databases">
        <title>Methanosarcina gilichinskyana sp. nov., a novel methanogenic archaeon isolated from Holocene permafrost, North East Russia.</title>
        <authorList>
            <person name="Oshurkova V."/>
            <person name="Meer M."/>
            <person name="Bochkareva O."/>
            <person name="Shcherbakova V."/>
        </authorList>
    </citation>
    <scope>NUCLEOTIDE SEQUENCE [LARGE SCALE GENOMIC DNA]</scope>
    <source>
        <strain evidence="2 4">JL01</strain>
    </source>
</reference>
<dbReference type="AlphaFoldDB" id="A0A4P8QZ13"/>